<evidence type="ECO:0000313" key="4">
    <source>
        <dbReference type="EMBL" id="CAF4236683.1"/>
    </source>
</evidence>
<feature type="transmembrane region" description="Helical" evidence="1">
    <location>
        <begin position="543"/>
        <end position="564"/>
    </location>
</feature>
<dbReference type="CDD" id="cd01650">
    <property type="entry name" value="RT_nLTR_like"/>
    <property type="match status" value="1"/>
</dbReference>
<dbReference type="SUPFAM" id="SSF56672">
    <property type="entry name" value="DNA/RNA polymerases"/>
    <property type="match status" value="1"/>
</dbReference>
<dbReference type="Proteomes" id="UP000663824">
    <property type="component" value="Unassembled WGS sequence"/>
</dbReference>
<comment type="caution">
    <text evidence="3">The sequence shown here is derived from an EMBL/GenBank/DDBJ whole genome shotgun (WGS) entry which is preliminary data.</text>
</comment>
<dbReference type="Pfam" id="PF00078">
    <property type="entry name" value="RVT_1"/>
    <property type="match status" value="1"/>
</dbReference>
<organism evidence="3 5">
    <name type="scientific">Rotaria magnacalcarata</name>
    <dbReference type="NCBI Taxonomy" id="392030"/>
    <lineage>
        <taxon>Eukaryota</taxon>
        <taxon>Metazoa</taxon>
        <taxon>Spiralia</taxon>
        <taxon>Gnathifera</taxon>
        <taxon>Rotifera</taxon>
        <taxon>Eurotatoria</taxon>
        <taxon>Bdelloidea</taxon>
        <taxon>Philodinida</taxon>
        <taxon>Philodinidae</taxon>
        <taxon>Rotaria</taxon>
    </lineage>
</organism>
<protein>
    <recommendedName>
        <fullName evidence="2">Reverse transcriptase domain-containing protein</fullName>
    </recommendedName>
</protein>
<dbReference type="PANTHER" id="PTHR36688">
    <property type="entry name" value="ENDO/EXONUCLEASE/PHOSPHATASE DOMAIN-CONTAINING PROTEIN"/>
    <property type="match status" value="1"/>
</dbReference>
<keyword evidence="1" id="KW-0472">Membrane</keyword>
<dbReference type="PANTHER" id="PTHR36688:SF1">
    <property type="entry name" value="ENDONUCLEASE_EXONUCLEASE_PHOSPHATASE DOMAIN-CONTAINING PROTEIN"/>
    <property type="match status" value="1"/>
</dbReference>
<sequence>MSSTEWYKNYTRFLTALKNRLTKWQEISKWKPTLPPYILEKLNQLHKIRNRYYKYQQENDRTCLRQMTKHVRTEILIYTSSKWNDFLENIQQNHGRSDSTFWKHLSRIYRPKSLPFRKLRVNEIEITSQQEIMKELHEYYSNLFTPPTINRDDPFDAQVEIDYNHILKQVESYTKSVELTSPYELKRTIDNLKPKKSAGYDAISNFMIKRLPPGYLQCLSKCFNNWFAEGILIDDWKVAKIITLNKVKTGSPQCDQTRPISLLATHSKLYEKILLNRIQNWAEINHIIPVEQSGFRKGCLLQTRVLSIYQEVKNFLAANVPTLSIYVDYKKAYDKVWHEGLIVKLHRMKIPLELLKLIINWLINRKAYVEFGSHKSDEFEVKVGLPQGSSLSPYIFIIFHSDIVSRADACSTHIFADDLCALTVPPIQKSLPKMIEYVNKKGSEICKKLFDYSVTWKQPINVDKTVVQLFHTQVVQPKIQIYMDGKQLDCVRSFKYLGFEWTDKLSLAPTVDRCIEKIKSSYIKLKWLKRNKHITTKVLRLCFFAYSFPFFAWMFPLFPLLPLASQEILKRKFRVGLRLVHRRPFIAAHEIPVVLKERPLESYVATYLNKRLIRAPRSDLGESLFYNDIFNWDPS</sequence>
<keyword evidence="1" id="KW-1133">Transmembrane helix</keyword>
<accession>A0A816YGE3</accession>
<evidence type="ECO:0000256" key="1">
    <source>
        <dbReference type="SAM" id="Phobius"/>
    </source>
</evidence>
<evidence type="ECO:0000313" key="3">
    <source>
        <dbReference type="EMBL" id="CAF2158393.1"/>
    </source>
</evidence>
<gene>
    <name evidence="3" type="ORF">MBJ925_LOCUS32727</name>
    <name evidence="4" type="ORF">SMN809_LOCUS23384</name>
</gene>
<dbReference type="PROSITE" id="PS50878">
    <property type="entry name" value="RT_POL"/>
    <property type="match status" value="1"/>
</dbReference>
<evidence type="ECO:0000313" key="5">
    <source>
        <dbReference type="Proteomes" id="UP000663824"/>
    </source>
</evidence>
<evidence type="ECO:0000259" key="2">
    <source>
        <dbReference type="PROSITE" id="PS50878"/>
    </source>
</evidence>
<reference evidence="3" key="1">
    <citation type="submission" date="2021-02" db="EMBL/GenBank/DDBJ databases">
        <authorList>
            <person name="Nowell W R."/>
        </authorList>
    </citation>
    <scope>NUCLEOTIDE SEQUENCE</scope>
</reference>
<dbReference type="InterPro" id="IPR000477">
    <property type="entry name" value="RT_dom"/>
</dbReference>
<dbReference type="AlphaFoldDB" id="A0A816YGE3"/>
<dbReference type="InterPro" id="IPR052560">
    <property type="entry name" value="RdDP_mobile_element"/>
</dbReference>
<dbReference type="EMBL" id="CAJOBI010024509">
    <property type="protein sequence ID" value="CAF4236683.1"/>
    <property type="molecule type" value="Genomic_DNA"/>
</dbReference>
<keyword evidence="1" id="KW-0812">Transmembrane</keyword>
<name>A0A816YGE3_9BILA</name>
<dbReference type="Proteomes" id="UP000676336">
    <property type="component" value="Unassembled WGS sequence"/>
</dbReference>
<proteinExistence type="predicted"/>
<feature type="domain" description="Reverse transcriptase" evidence="2">
    <location>
        <begin position="225"/>
        <end position="501"/>
    </location>
</feature>
<dbReference type="EMBL" id="CAJNRE010017926">
    <property type="protein sequence ID" value="CAF2158393.1"/>
    <property type="molecule type" value="Genomic_DNA"/>
</dbReference>
<dbReference type="InterPro" id="IPR043502">
    <property type="entry name" value="DNA/RNA_pol_sf"/>
</dbReference>